<reference evidence="3 4" key="1">
    <citation type="submission" date="2020-08" db="EMBL/GenBank/DDBJ databases">
        <title>Genomic Encyclopedia of Type Strains, Phase IV (KMG-IV): sequencing the most valuable type-strain genomes for metagenomic binning, comparative biology and taxonomic classification.</title>
        <authorList>
            <person name="Goeker M."/>
        </authorList>
    </citation>
    <scope>NUCLEOTIDE SEQUENCE [LARGE SCALE GENOMIC DNA]</scope>
    <source>
        <strain evidence="3 4">DSM 101791</strain>
    </source>
</reference>
<proteinExistence type="predicted"/>
<accession>A0A7W8GDZ4</accession>
<dbReference type="PANTHER" id="PTHR43329">
    <property type="entry name" value="EPOXIDE HYDROLASE"/>
    <property type="match status" value="1"/>
</dbReference>
<evidence type="ECO:0000313" key="3">
    <source>
        <dbReference type="EMBL" id="MBB5233831.1"/>
    </source>
</evidence>
<sequence length="310" mass="34948">MNDEALALTPDLLLRERQLVVNGVRLHLVEAGPEDGPLVLLLHGFPEFWRAWERQLGPLARAGFRVVAPDLRGYNLSEKPPGVDAYRVGALQEDVAALIRALGHARARVVGHDWGGIVAWALALRQPEVVERLVILNAPHPAAFRRVARKPAQWRRSWYIFFFQLPWLPERLLPSFGRWALRGTNPRAYTEEERRRYQEAWARPGAATAMINYYRAMLRPRGRRGPEAPTGAGTPPPIRVPTLVLWGERDVALLPELAGGLERWVPGVQVVRFPGASHWVMRDEPVRVNNLLLKFLSDQAGPDFVPSSDP</sequence>
<dbReference type="PRINTS" id="PR00111">
    <property type="entry name" value="ABHYDROLASE"/>
</dbReference>
<dbReference type="RefSeq" id="WP_184026840.1">
    <property type="nucleotide sequence ID" value="NZ_JACHFN010000003.1"/>
</dbReference>
<dbReference type="EMBL" id="JACHFN010000003">
    <property type="protein sequence ID" value="MBB5233831.1"/>
    <property type="molecule type" value="Genomic_DNA"/>
</dbReference>
<evidence type="ECO:0000259" key="2">
    <source>
        <dbReference type="Pfam" id="PF00561"/>
    </source>
</evidence>
<name>A0A7W8GDZ4_9DEIO</name>
<dbReference type="Pfam" id="PF00561">
    <property type="entry name" value="Abhydrolase_1"/>
    <property type="match status" value="1"/>
</dbReference>
<dbReference type="InterPro" id="IPR000073">
    <property type="entry name" value="AB_hydrolase_1"/>
</dbReference>
<dbReference type="InterPro" id="IPR000639">
    <property type="entry name" value="Epox_hydrolase-like"/>
</dbReference>
<dbReference type="GO" id="GO:0016787">
    <property type="term" value="F:hydrolase activity"/>
    <property type="evidence" value="ECO:0007669"/>
    <property type="project" value="UniProtKB-KW"/>
</dbReference>
<feature type="domain" description="AB hydrolase-1" evidence="2">
    <location>
        <begin position="37"/>
        <end position="284"/>
    </location>
</feature>
<dbReference type="PRINTS" id="PR00412">
    <property type="entry name" value="EPOXHYDRLASE"/>
</dbReference>
<dbReference type="Proteomes" id="UP000525389">
    <property type="component" value="Unassembled WGS sequence"/>
</dbReference>
<evidence type="ECO:0000313" key="4">
    <source>
        <dbReference type="Proteomes" id="UP000525389"/>
    </source>
</evidence>
<dbReference type="AlphaFoldDB" id="A0A7W8GDZ4"/>
<gene>
    <name evidence="3" type="ORF">HNQ09_001261</name>
</gene>
<dbReference type="InterPro" id="IPR029058">
    <property type="entry name" value="AB_hydrolase_fold"/>
</dbReference>
<dbReference type="SUPFAM" id="SSF53474">
    <property type="entry name" value="alpha/beta-Hydrolases"/>
    <property type="match status" value="1"/>
</dbReference>
<keyword evidence="1" id="KW-0378">Hydrolase</keyword>
<comment type="caution">
    <text evidence="3">The sequence shown here is derived from an EMBL/GenBank/DDBJ whole genome shotgun (WGS) entry which is preliminary data.</text>
</comment>
<keyword evidence="4" id="KW-1185">Reference proteome</keyword>
<dbReference type="Gene3D" id="3.40.50.1820">
    <property type="entry name" value="alpha/beta hydrolase"/>
    <property type="match status" value="1"/>
</dbReference>
<evidence type="ECO:0000256" key="1">
    <source>
        <dbReference type="ARBA" id="ARBA00022801"/>
    </source>
</evidence>
<organism evidence="3 4">
    <name type="scientific">Deinococcus budaensis</name>
    <dbReference type="NCBI Taxonomy" id="1665626"/>
    <lineage>
        <taxon>Bacteria</taxon>
        <taxon>Thermotogati</taxon>
        <taxon>Deinococcota</taxon>
        <taxon>Deinococci</taxon>
        <taxon>Deinococcales</taxon>
        <taxon>Deinococcaceae</taxon>
        <taxon>Deinococcus</taxon>
    </lineage>
</organism>
<protein>
    <submittedName>
        <fullName evidence="3">Pimeloyl-ACP methyl ester carboxylesterase</fullName>
    </submittedName>
</protein>